<dbReference type="GO" id="GO:0009360">
    <property type="term" value="C:DNA polymerase III complex"/>
    <property type="evidence" value="ECO:0007669"/>
    <property type="project" value="InterPro"/>
</dbReference>
<keyword evidence="7" id="KW-0239">DNA-directed DNA polymerase</keyword>
<evidence type="ECO:0000259" key="10">
    <source>
        <dbReference type="Pfam" id="PF02767"/>
    </source>
</evidence>
<evidence type="ECO:0000259" key="11">
    <source>
        <dbReference type="Pfam" id="PF02768"/>
    </source>
</evidence>
<dbReference type="CDD" id="cd00140">
    <property type="entry name" value="beta_clamp"/>
    <property type="match status" value="1"/>
</dbReference>
<organism evidence="12">
    <name type="scientific">viral metagenome</name>
    <dbReference type="NCBI Taxonomy" id="1070528"/>
    <lineage>
        <taxon>unclassified sequences</taxon>
        <taxon>metagenomes</taxon>
        <taxon>organismal metagenomes</taxon>
    </lineage>
</organism>
<evidence type="ECO:0000256" key="3">
    <source>
        <dbReference type="ARBA" id="ARBA00022490"/>
    </source>
</evidence>
<dbReference type="Pfam" id="PF02767">
    <property type="entry name" value="DNA_pol3_beta_2"/>
    <property type="match status" value="1"/>
</dbReference>
<dbReference type="InterPro" id="IPR046938">
    <property type="entry name" value="DNA_clamp_sf"/>
</dbReference>
<keyword evidence="8" id="KW-0238">DNA-binding</keyword>
<dbReference type="EMBL" id="MT142214">
    <property type="protein sequence ID" value="QJA76251.1"/>
    <property type="molecule type" value="Genomic_DNA"/>
</dbReference>
<feature type="domain" description="DNA polymerase III beta sliding clamp N-terminal" evidence="9">
    <location>
        <begin position="1"/>
        <end position="120"/>
    </location>
</feature>
<protein>
    <submittedName>
        <fullName evidence="12">Putative DNA polymerase</fullName>
    </submittedName>
</protein>
<dbReference type="PANTHER" id="PTHR30478">
    <property type="entry name" value="DNA POLYMERASE III SUBUNIT BETA"/>
    <property type="match status" value="1"/>
</dbReference>
<evidence type="ECO:0000256" key="5">
    <source>
        <dbReference type="ARBA" id="ARBA00022695"/>
    </source>
</evidence>
<keyword evidence="5" id="KW-0548">Nucleotidyltransferase</keyword>
<dbReference type="GO" id="GO:0008408">
    <property type="term" value="F:3'-5' exonuclease activity"/>
    <property type="evidence" value="ECO:0007669"/>
    <property type="project" value="InterPro"/>
</dbReference>
<dbReference type="Pfam" id="PF00712">
    <property type="entry name" value="DNA_pol3_beta"/>
    <property type="match status" value="1"/>
</dbReference>
<evidence type="ECO:0000256" key="4">
    <source>
        <dbReference type="ARBA" id="ARBA00022679"/>
    </source>
</evidence>
<dbReference type="GO" id="GO:0005737">
    <property type="term" value="C:cytoplasm"/>
    <property type="evidence" value="ECO:0007669"/>
    <property type="project" value="UniProtKB-SubCell"/>
</dbReference>
<dbReference type="InterPro" id="IPR001001">
    <property type="entry name" value="DNA_polIII_beta"/>
</dbReference>
<dbReference type="PIRSF" id="PIRSF000804">
    <property type="entry name" value="DNA_pol_III_b"/>
    <property type="match status" value="1"/>
</dbReference>
<dbReference type="GO" id="GO:0003887">
    <property type="term" value="F:DNA-directed DNA polymerase activity"/>
    <property type="evidence" value="ECO:0007669"/>
    <property type="project" value="UniProtKB-KW"/>
</dbReference>
<sequence length="382" mass="40886">MKFTTTQENLSRGLATVGRAVASKSTLPVLSNVLMDATNGALTLSATNLEIGIRTTVHNVRIDEPGQTTIPARLLTEFVNQLPAGSIDAVLTERTQSLNLRNGHHEANIKGMAADEFPTIAGPDQFTGWGIELQTELFQRMVGQTAFAAATDESRPILTGVFLDLKLNHIITMAAADGFRLAVTNAEYSTGLDVTQSLVIPATSLAEAARLATGDTVTMRVRSDGNQLLFDLGDTILVSQLIEGRFPDYTQIVPKIHTTRVVMARAALTQAVRTGLIFAKDAANILKLAIGDGQVTVSAESSGRGDNESELDAVVEGPGLEIALNARYLLDALTAAGTERVTLELMMPHNPGVIRGVGDDGYLSVLMPMMMVTRQRLRAVLH</sequence>
<dbReference type="PANTHER" id="PTHR30478:SF0">
    <property type="entry name" value="BETA SLIDING CLAMP"/>
    <property type="match status" value="1"/>
</dbReference>
<dbReference type="SMART" id="SM00480">
    <property type="entry name" value="POL3Bc"/>
    <property type="match status" value="1"/>
</dbReference>
<dbReference type="InterPro" id="IPR022635">
    <property type="entry name" value="DNA_polIII_beta_C"/>
</dbReference>
<comment type="similarity">
    <text evidence="2">Belongs to the beta sliding clamp family.</text>
</comment>
<dbReference type="SUPFAM" id="SSF55979">
    <property type="entry name" value="DNA clamp"/>
    <property type="match status" value="3"/>
</dbReference>
<feature type="domain" description="DNA polymerase III beta sliding clamp C-terminal" evidence="11">
    <location>
        <begin position="251"/>
        <end position="369"/>
    </location>
</feature>
<name>A0A6M3K3K0_9ZZZZ</name>
<feature type="domain" description="DNA polymerase III beta sliding clamp central" evidence="10">
    <location>
        <begin position="132"/>
        <end position="248"/>
    </location>
</feature>
<keyword evidence="4" id="KW-0808">Transferase</keyword>
<reference evidence="12" key="1">
    <citation type="submission" date="2020-03" db="EMBL/GenBank/DDBJ databases">
        <title>The deep terrestrial virosphere.</title>
        <authorList>
            <person name="Holmfeldt K."/>
            <person name="Nilsson E."/>
            <person name="Simone D."/>
            <person name="Lopez-Fernandez M."/>
            <person name="Wu X."/>
            <person name="de Brujin I."/>
            <person name="Lundin D."/>
            <person name="Andersson A."/>
            <person name="Bertilsson S."/>
            <person name="Dopson M."/>
        </authorList>
    </citation>
    <scope>NUCLEOTIDE SEQUENCE</scope>
    <source>
        <strain evidence="12">MM415A01546</strain>
    </source>
</reference>
<dbReference type="InterPro" id="IPR022637">
    <property type="entry name" value="DNA_polIII_beta_cen"/>
</dbReference>
<dbReference type="GO" id="GO:0006271">
    <property type="term" value="P:DNA strand elongation involved in DNA replication"/>
    <property type="evidence" value="ECO:0007669"/>
    <property type="project" value="TreeGrafter"/>
</dbReference>
<evidence type="ECO:0000256" key="8">
    <source>
        <dbReference type="ARBA" id="ARBA00023125"/>
    </source>
</evidence>
<evidence type="ECO:0000259" key="9">
    <source>
        <dbReference type="Pfam" id="PF00712"/>
    </source>
</evidence>
<dbReference type="InterPro" id="IPR022634">
    <property type="entry name" value="DNA_polIII_beta_N"/>
</dbReference>
<keyword evidence="6" id="KW-0235">DNA replication</keyword>
<accession>A0A6M3K3K0</accession>
<evidence type="ECO:0000256" key="6">
    <source>
        <dbReference type="ARBA" id="ARBA00022705"/>
    </source>
</evidence>
<dbReference type="GO" id="GO:0003677">
    <property type="term" value="F:DNA binding"/>
    <property type="evidence" value="ECO:0007669"/>
    <property type="project" value="UniProtKB-KW"/>
</dbReference>
<dbReference type="AlphaFoldDB" id="A0A6M3K3K0"/>
<evidence type="ECO:0000313" key="12">
    <source>
        <dbReference type="EMBL" id="QJA76251.1"/>
    </source>
</evidence>
<evidence type="ECO:0000256" key="7">
    <source>
        <dbReference type="ARBA" id="ARBA00022932"/>
    </source>
</evidence>
<dbReference type="Gene3D" id="3.70.10.10">
    <property type="match status" value="1"/>
</dbReference>
<comment type="subcellular location">
    <subcellularLocation>
        <location evidence="1">Cytoplasm</location>
    </subcellularLocation>
</comment>
<evidence type="ECO:0000256" key="1">
    <source>
        <dbReference type="ARBA" id="ARBA00004496"/>
    </source>
</evidence>
<dbReference type="Pfam" id="PF02768">
    <property type="entry name" value="DNA_pol3_beta_3"/>
    <property type="match status" value="1"/>
</dbReference>
<dbReference type="NCBIfam" id="TIGR00663">
    <property type="entry name" value="dnan"/>
    <property type="match status" value="1"/>
</dbReference>
<gene>
    <name evidence="12" type="ORF">MM415A01546_0005</name>
</gene>
<evidence type="ECO:0000256" key="2">
    <source>
        <dbReference type="ARBA" id="ARBA00010752"/>
    </source>
</evidence>
<keyword evidence="3" id="KW-0963">Cytoplasm</keyword>
<dbReference type="Gene3D" id="3.10.150.10">
    <property type="entry name" value="DNA Polymerase III, subunit A, domain 2"/>
    <property type="match status" value="1"/>
</dbReference>
<proteinExistence type="inferred from homology"/>